<gene>
    <name evidence="2" type="ORF">EHF33_14435</name>
</gene>
<dbReference type="OrthoDB" id="958025at2"/>
<proteinExistence type="predicted"/>
<dbReference type="Proteomes" id="UP000276417">
    <property type="component" value="Chromosome 2"/>
</dbReference>
<evidence type="ECO:0000313" key="2">
    <source>
        <dbReference type="EMBL" id="AZI44108.1"/>
    </source>
</evidence>
<feature type="domain" description="GTPase-associated system helical" evidence="1">
    <location>
        <begin position="22"/>
        <end position="411"/>
    </location>
</feature>
<evidence type="ECO:0000259" key="1">
    <source>
        <dbReference type="Pfam" id="PF19994"/>
    </source>
</evidence>
<organism evidence="2 3">
    <name type="scientific">Deinococcus psychrotolerans</name>
    <dbReference type="NCBI Taxonomy" id="2489213"/>
    <lineage>
        <taxon>Bacteria</taxon>
        <taxon>Thermotogati</taxon>
        <taxon>Deinococcota</taxon>
        <taxon>Deinococci</taxon>
        <taxon>Deinococcales</taxon>
        <taxon>Deinococcaceae</taxon>
        <taxon>Deinococcus</taxon>
    </lineage>
</organism>
<sequence length="416" mass="44811">MNSSRSTETNLLDDIFTGVMGRIEVNKERLGYLRKAAASLEKAVTQDRRLIVSLALSAFIPEGSLSALTPVREALTAEWETLTSEVKGGGLPYLRAVGILALMQAAQGDPKAGSVLYLALRDPLERQVEGIEADLRARVLRDLRQIYESYAKAIWDGEGVAPRKAVTKVEALKLSLPANAQPALATALSDAASNTLAVVSLSGSYLSITEPTVNEAWAEHFGNEAAKGVTSLFQNTLNLIEGTLGPVLKDAARVAAVSQQAAAATGLAERRLNVMWWMQARYSQPLQRAYRTLTPLTAAVQMAHDLAMIVSVPATDELEAVLIEAWYLANKAGGDAQGSLAEVMQQLADDGVLESAPTSEPQADGRVLLLEAFQAGDTREAVDWDARVGVPGTTQLTPTELAVWMFRNWQIKAFIK</sequence>
<dbReference type="RefSeq" id="WP_124873435.1">
    <property type="nucleotide sequence ID" value="NZ_CP034184.1"/>
</dbReference>
<dbReference type="Pfam" id="PF19994">
    <property type="entry name" value="GASH"/>
    <property type="match status" value="1"/>
</dbReference>
<protein>
    <recommendedName>
        <fullName evidence="1">GTPase-associated system helical domain-containing protein</fullName>
    </recommendedName>
</protein>
<name>A0A3G8YFN9_9DEIO</name>
<reference evidence="2 3" key="1">
    <citation type="submission" date="2018-11" db="EMBL/GenBank/DDBJ databases">
        <title>Deinococcus shelandsis sp. nov., isolated from South Shetland Islands soil of Antarctica.</title>
        <authorList>
            <person name="Tian J."/>
        </authorList>
    </citation>
    <scope>NUCLEOTIDE SEQUENCE [LARGE SCALE GENOMIC DNA]</scope>
    <source>
        <strain evidence="2 3">S14-83T</strain>
    </source>
</reference>
<keyword evidence="3" id="KW-1185">Reference proteome</keyword>
<dbReference type="AlphaFoldDB" id="A0A3G8YFN9"/>
<dbReference type="KEGG" id="dph:EHF33_14435"/>
<dbReference type="EMBL" id="CP034184">
    <property type="protein sequence ID" value="AZI44108.1"/>
    <property type="molecule type" value="Genomic_DNA"/>
</dbReference>
<evidence type="ECO:0000313" key="3">
    <source>
        <dbReference type="Proteomes" id="UP000276417"/>
    </source>
</evidence>
<dbReference type="InterPro" id="IPR045523">
    <property type="entry name" value="GASH"/>
</dbReference>
<accession>A0A3G8YFN9</accession>